<keyword evidence="5" id="KW-1185">Reference proteome</keyword>
<evidence type="ECO:0000256" key="2">
    <source>
        <dbReference type="SAM" id="SignalP"/>
    </source>
</evidence>
<dbReference type="OrthoDB" id="425936at2759"/>
<dbReference type="SUPFAM" id="SSF63825">
    <property type="entry name" value="YWTD domain"/>
    <property type="match status" value="1"/>
</dbReference>
<dbReference type="InParanoid" id="A0A1J7J298"/>
<evidence type="ECO:0000259" key="3">
    <source>
        <dbReference type="Pfam" id="PF13449"/>
    </source>
</evidence>
<reference evidence="4 5" key="1">
    <citation type="submission" date="2016-10" db="EMBL/GenBank/DDBJ databases">
        <title>Draft genome sequence of Coniochaeta ligniaria NRRL30616, a lignocellulolytic fungus for bioabatement of inhibitors in plant biomass hydrolysates.</title>
        <authorList>
            <consortium name="DOE Joint Genome Institute"/>
            <person name="Jimenez D.J."/>
            <person name="Hector R.E."/>
            <person name="Riley R."/>
            <person name="Sun H."/>
            <person name="Grigoriev I.V."/>
            <person name="Van Elsas J.D."/>
            <person name="Nichols N.N."/>
        </authorList>
    </citation>
    <scope>NUCLEOTIDE SEQUENCE [LARGE SCALE GENOMIC DNA]</scope>
    <source>
        <strain evidence="4 5">NRRL 30616</strain>
    </source>
</reference>
<feature type="chain" id="PRO_5013289679" evidence="2">
    <location>
        <begin position="23"/>
        <end position="529"/>
    </location>
</feature>
<dbReference type="Pfam" id="PF13449">
    <property type="entry name" value="Phytase-like"/>
    <property type="match status" value="1"/>
</dbReference>
<evidence type="ECO:0000313" key="4">
    <source>
        <dbReference type="EMBL" id="OIW34207.1"/>
    </source>
</evidence>
<accession>A0A1J7J298</accession>
<evidence type="ECO:0000313" key="5">
    <source>
        <dbReference type="Proteomes" id="UP000182658"/>
    </source>
</evidence>
<feature type="domain" description="Phytase-like" evidence="3">
    <location>
        <begin position="92"/>
        <end position="487"/>
    </location>
</feature>
<feature type="region of interest" description="Disordered" evidence="1">
    <location>
        <begin position="252"/>
        <end position="280"/>
    </location>
</feature>
<dbReference type="EMBL" id="KV875094">
    <property type="protein sequence ID" value="OIW34207.1"/>
    <property type="molecule type" value="Genomic_DNA"/>
</dbReference>
<dbReference type="Proteomes" id="UP000182658">
    <property type="component" value="Unassembled WGS sequence"/>
</dbReference>
<gene>
    <name evidence="4" type="ORF">CONLIGDRAFT_214593</name>
</gene>
<evidence type="ECO:0000256" key="1">
    <source>
        <dbReference type="SAM" id="MobiDB-lite"/>
    </source>
</evidence>
<dbReference type="STRING" id="1408157.A0A1J7J298"/>
<dbReference type="AlphaFoldDB" id="A0A1J7J298"/>
<dbReference type="PANTHER" id="PTHR37957">
    <property type="entry name" value="BLR7070 PROTEIN"/>
    <property type="match status" value="1"/>
</dbReference>
<proteinExistence type="predicted"/>
<feature type="signal peptide" evidence="2">
    <location>
        <begin position="1"/>
        <end position="22"/>
    </location>
</feature>
<protein>
    <submittedName>
        <fullName evidence="4">Outer membrane autotransporter</fullName>
    </submittedName>
</protein>
<name>A0A1J7J298_9PEZI</name>
<feature type="compositionally biased region" description="Polar residues" evidence="1">
    <location>
        <begin position="268"/>
        <end position="280"/>
    </location>
</feature>
<dbReference type="InterPro" id="IPR027372">
    <property type="entry name" value="Phytase-like_dom"/>
</dbReference>
<organism evidence="4 5">
    <name type="scientific">Coniochaeta ligniaria NRRL 30616</name>
    <dbReference type="NCBI Taxonomy" id="1408157"/>
    <lineage>
        <taxon>Eukaryota</taxon>
        <taxon>Fungi</taxon>
        <taxon>Dikarya</taxon>
        <taxon>Ascomycota</taxon>
        <taxon>Pezizomycotina</taxon>
        <taxon>Sordariomycetes</taxon>
        <taxon>Sordariomycetidae</taxon>
        <taxon>Coniochaetales</taxon>
        <taxon>Coniochaetaceae</taxon>
        <taxon>Coniochaeta</taxon>
    </lineage>
</organism>
<dbReference type="PANTHER" id="PTHR37957:SF1">
    <property type="entry name" value="PHYTASE-LIKE DOMAIN-CONTAINING PROTEIN"/>
    <property type="match status" value="1"/>
</dbReference>
<keyword evidence="2" id="KW-0732">Signal</keyword>
<sequence length="529" mass="56044">MSTHLLVAGLVAIAATSHLCSAAPSASTTTTTQPAPVFSTTCNGNPYVYNELAGYGFVAGNAVDKYGDTISIGSSLTIRDWSYNKKSGVFGGTLYGLPDRGWNTNGTNNFVSRVHKFDISLTVTSGGSAEQPLRPNLKLTYRDTVLFKDPGGAYTSGLDPDQSSEGGLKFPGFPILPTATYVGDGFGGDGEGGRAVCVDAEGLVVDDDGSFWVSDEYGPYVYKFDRNGTMTLAIAPPDAILPLREGVVSFSADSPPMYSPDAHPSPSNPTQGRQNNQGFEGLTISSDGKKLYTLLQSAARQEGGSNAATRRYTRLLQYGLDSPTPVYEAEYVVPLPTFTNAAGQVRVAAQSELHYAGGSQFFFLPRDSSVGQTFADTRSVYRHVDVFDIAGATDVAGSAHDAFNTSIASAAGVLEGDITPATVCPFLDVNVNSQLVRFGLHNGGEQDGGLLNEKWEGIALVPATKTKCKGGSEGEEYFMFVASDNDFITQDGHANFGRLKYKDASGFSLDNQVLVFRVTLGKGARPLVG</sequence>